<sequence length="237" mass="28543">MKTNLELLINKQTEDLWKLLKSKYKINIISDYNYSVNILERKHRKSFAAIWYDQYNPRPEYFAHELLHVKINHQGFIVSKLIDNLFSDFPFVNQLWEEREFRNLIGNIIEHQKMFHEYLKFGFEEKYFVGDYNERKCSINEIELKMDICLHPSLDSLKYITAKFFLMKGALDPSINYNEELKLFSKLAPNLFDNLNVFWNALVKMKAPYNKEKQEILVLDFFNNIEKNYSRVKKLSV</sequence>
<name>A0AA97ENS4_9FLAO</name>
<keyword evidence="2" id="KW-1185">Reference proteome</keyword>
<gene>
    <name evidence="1" type="ORF">RNZ46_07015</name>
</gene>
<protein>
    <submittedName>
        <fullName evidence="1">Uncharacterized protein</fullName>
    </submittedName>
</protein>
<proteinExistence type="predicted"/>
<dbReference type="Proteomes" id="UP001302486">
    <property type="component" value="Chromosome"/>
</dbReference>
<organism evidence="1 2">
    <name type="scientific">Hwangdonia lutea</name>
    <dbReference type="NCBI Taxonomy" id="3075823"/>
    <lineage>
        <taxon>Bacteria</taxon>
        <taxon>Pseudomonadati</taxon>
        <taxon>Bacteroidota</taxon>
        <taxon>Flavobacteriia</taxon>
        <taxon>Flavobacteriales</taxon>
        <taxon>Flavobacteriaceae</taxon>
        <taxon>Hwangdonia</taxon>
    </lineage>
</organism>
<dbReference type="RefSeq" id="WP_316984666.1">
    <property type="nucleotide sequence ID" value="NZ_CP136521.1"/>
</dbReference>
<dbReference type="KEGG" id="hws:RNZ46_07015"/>
<dbReference type="AlphaFoldDB" id="A0AA97ENS4"/>
<evidence type="ECO:0000313" key="1">
    <source>
        <dbReference type="EMBL" id="WOD45009.1"/>
    </source>
</evidence>
<accession>A0AA97ENS4</accession>
<dbReference type="EMBL" id="CP136521">
    <property type="protein sequence ID" value="WOD45009.1"/>
    <property type="molecule type" value="Genomic_DNA"/>
</dbReference>
<reference evidence="2" key="1">
    <citation type="submission" date="2024-06" db="EMBL/GenBank/DDBJ databases">
        <title>Hwangdonia haimaensis gen. nov., sp. nov., a member of the family Flavobacteriaceae isolated from the haima cold seep.</title>
        <authorList>
            <person name="Li J."/>
        </authorList>
    </citation>
    <scope>NUCLEOTIDE SEQUENCE [LARGE SCALE GENOMIC DNA]</scope>
    <source>
        <strain evidence="2">SCSIO 19198</strain>
    </source>
</reference>
<evidence type="ECO:0000313" key="2">
    <source>
        <dbReference type="Proteomes" id="UP001302486"/>
    </source>
</evidence>